<comment type="caution">
    <text evidence="3">The sequence shown here is derived from an EMBL/GenBank/DDBJ whole genome shotgun (WGS) entry which is preliminary data.</text>
</comment>
<keyword evidence="4" id="KW-1185">Reference proteome</keyword>
<proteinExistence type="predicted"/>
<reference evidence="4" key="1">
    <citation type="journal article" date="2019" name="Int. J. Syst. Evol. Microbiol.">
        <title>The Global Catalogue of Microorganisms (GCM) 10K type strain sequencing project: providing services to taxonomists for standard genome sequencing and annotation.</title>
        <authorList>
            <consortium name="The Broad Institute Genomics Platform"/>
            <consortium name="The Broad Institute Genome Sequencing Center for Infectious Disease"/>
            <person name="Wu L."/>
            <person name="Ma J."/>
        </authorList>
    </citation>
    <scope>NUCLEOTIDE SEQUENCE [LARGE SCALE GENOMIC DNA]</scope>
    <source>
        <strain evidence="4">KCTC 12907</strain>
    </source>
</reference>
<dbReference type="InterPro" id="IPR036869">
    <property type="entry name" value="J_dom_sf"/>
</dbReference>
<evidence type="ECO:0000313" key="3">
    <source>
        <dbReference type="EMBL" id="MFC7152458.1"/>
    </source>
</evidence>
<dbReference type="RefSeq" id="WP_378044126.1">
    <property type="nucleotide sequence ID" value="NZ_JBHMDN010000002.1"/>
</dbReference>
<protein>
    <recommendedName>
        <fullName evidence="5">J domain-containing protein</fullName>
    </recommendedName>
</protein>
<evidence type="ECO:0000313" key="4">
    <source>
        <dbReference type="Proteomes" id="UP001596378"/>
    </source>
</evidence>
<dbReference type="Proteomes" id="UP001596378">
    <property type="component" value="Unassembled WGS sequence"/>
</dbReference>
<dbReference type="SUPFAM" id="SSF46565">
    <property type="entry name" value="Chaperone J-domain"/>
    <property type="match status" value="1"/>
</dbReference>
<accession>A0ABW2FL10</accession>
<keyword evidence="1" id="KW-0235">DNA replication</keyword>
<dbReference type="EMBL" id="JBHTAI010000023">
    <property type="protein sequence ID" value="MFC7152458.1"/>
    <property type="molecule type" value="Genomic_DNA"/>
</dbReference>
<organism evidence="3 4">
    <name type="scientific">Cohnella cellulosilytica</name>
    <dbReference type="NCBI Taxonomy" id="986710"/>
    <lineage>
        <taxon>Bacteria</taxon>
        <taxon>Bacillati</taxon>
        <taxon>Bacillota</taxon>
        <taxon>Bacilli</taxon>
        <taxon>Bacillales</taxon>
        <taxon>Paenibacillaceae</taxon>
        <taxon>Cohnella</taxon>
    </lineage>
</organism>
<keyword evidence="2" id="KW-0346">Stress response</keyword>
<name>A0ABW2FL10_9BACL</name>
<evidence type="ECO:0008006" key="5">
    <source>
        <dbReference type="Google" id="ProtNLM"/>
    </source>
</evidence>
<evidence type="ECO:0000256" key="2">
    <source>
        <dbReference type="ARBA" id="ARBA00023016"/>
    </source>
</evidence>
<evidence type="ECO:0000256" key="1">
    <source>
        <dbReference type="ARBA" id="ARBA00022705"/>
    </source>
</evidence>
<gene>
    <name evidence="3" type="ORF">ACFQMJ_28315</name>
</gene>
<sequence length="168" mass="19376">MAGKRYADVEQYEDKLAKVMQRFGADEYNFDWGRRGGWVEFRIGGVLYRFDHSVDKAQANGQKIQYGSDAFAQLVLALEDLARLAERGIYKLQTWIEGMRYLPPPVELPECFRMLGFECVPEDLETVNFHYRSLVKLNHPDSPTGSNEAFIALQRAAEEAKRYLEESN</sequence>